<organism evidence="1 2">
    <name type="scientific">Plakobranchus ocellatus</name>
    <dbReference type="NCBI Taxonomy" id="259542"/>
    <lineage>
        <taxon>Eukaryota</taxon>
        <taxon>Metazoa</taxon>
        <taxon>Spiralia</taxon>
        <taxon>Lophotrochozoa</taxon>
        <taxon>Mollusca</taxon>
        <taxon>Gastropoda</taxon>
        <taxon>Heterobranchia</taxon>
        <taxon>Euthyneura</taxon>
        <taxon>Panpulmonata</taxon>
        <taxon>Sacoglossa</taxon>
        <taxon>Placobranchoidea</taxon>
        <taxon>Plakobranchidae</taxon>
        <taxon>Plakobranchus</taxon>
    </lineage>
</organism>
<proteinExistence type="predicted"/>
<dbReference type="Proteomes" id="UP000735302">
    <property type="component" value="Unassembled WGS sequence"/>
</dbReference>
<reference evidence="1 2" key="1">
    <citation type="journal article" date="2021" name="Elife">
        <title>Chloroplast acquisition without the gene transfer in kleptoplastic sea slugs, Plakobranchus ocellatus.</title>
        <authorList>
            <person name="Maeda T."/>
            <person name="Takahashi S."/>
            <person name="Yoshida T."/>
            <person name="Shimamura S."/>
            <person name="Takaki Y."/>
            <person name="Nagai Y."/>
            <person name="Toyoda A."/>
            <person name="Suzuki Y."/>
            <person name="Arimoto A."/>
            <person name="Ishii H."/>
            <person name="Satoh N."/>
            <person name="Nishiyama T."/>
            <person name="Hasebe M."/>
            <person name="Maruyama T."/>
            <person name="Minagawa J."/>
            <person name="Obokata J."/>
            <person name="Shigenobu S."/>
        </authorList>
    </citation>
    <scope>NUCLEOTIDE SEQUENCE [LARGE SCALE GENOMIC DNA]</scope>
</reference>
<comment type="caution">
    <text evidence="1">The sequence shown here is derived from an EMBL/GenBank/DDBJ whole genome shotgun (WGS) entry which is preliminary data.</text>
</comment>
<dbReference type="AlphaFoldDB" id="A0AAV4AIJ3"/>
<evidence type="ECO:0008006" key="3">
    <source>
        <dbReference type="Google" id="ProtNLM"/>
    </source>
</evidence>
<sequence length="392" mass="44544">MGMCFEGKALSRDNFLPVNEVLDLLTGDTLETVHASVPLGRKENVWFLVDNSDNVIRRKGGKKSQYWDDCGAWGNGAKASTPSTLYTKQNGLAIHVVKREGKYCQEKQSSGKKVYKAVEPQPASEDVFTLRRNYSKHAHSNDYVRLVTWLEEQQRRCLYEYRGKYPGSHAHGKSANPERTGAYVRLQPQVMAKLKEDVRTQKPDKLYREADVLYGPKKKRVIYDAKHRGKGNGMNMQTVRTGTFADQVRTVRRMAHTEKYKDFIQVITRAQRKVLTIILHSQEQMADMKRSCSPGPNGVRSVMTFDKTFNLTDVHVTAAVYKNVALLNSRTMEHPSFFGAFFLHGNSDFRVFTQFFQHIALEFADSPNPVLGSDEEKAMRNAMAFAFPDAGI</sequence>
<evidence type="ECO:0000313" key="2">
    <source>
        <dbReference type="Proteomes" id="UP000735302"/>
    </source>
</evidence>
<keyword evidence="2" id="KW-1185">Reference proteome</keyword>
<dbReference type="EMBL" id="BLXT01003952">
    <property type="protein sequence ID" value="GFO08151.1"/>
    <property type="molecule type" value="Genomic_DNA"/>
</dbReference>
<gene>
    <name evidence="1" type="ORF">PoB_003465600</name>
</gene>
<accession>A0AAV4AIJ3</accession>
<name>A0AAV4AIJ3_9GAST</name>
<protein>
    <recommendedName>
        <fullName evidence="3">MULE transposase domain-containing protein</fullName>
    </recommendedName>
</protein>
<evidence type="ECO:0000313" key="1">
    <source>
        <dbReference type="EMBL" id="GFO08151.1"/>
    </source>
</evidence>